<proteinExistence type="predicted"/>
<dbReference type="Proteomes" id="UP000199520">
    <property type="component" value="Unassembled WGS sequence"/>
</dbReference>
<name>A0A1I4JG41_9FIRM</name>
<dbReference type="AlphaFoldDB" id="A0A1I4JG41"/>
<evidence type="ECO:0000313" key="2">
    <source>
        <dbReference type="Proteomes" id="UP000199520"/>
    </source>
</evidence>
<keyword evidence="2" id="KW-1185">Reference proteome</keyword>
<dbReference type="SUPFAM" id="SSF47413">
    <property type="entry name" value="lambda repressor-like DNA-binding domains"/>
    <property type="match status" value="1"/>
</dbReference>
<evidence type="ECO:0000313" key="1">
    <source>
        <dbReference type="EMBL" id="SFL65530.1"/>
    </source>
</evidence>
<organism evidence="1 2">
    <name type="scientific">Pelosinus propionicus DSM 13327</name>
    <dbReference type="NCBI Taxonomy" id="1123291"/>
    <lineage>
        <taxon>Bacteria</taxon>
        <taxon>Bacillati</taxon>
        <taxon>Bacillota</taxon>
        <taxon>Negativicutes</taxon>
        <taxon>Selenomonadales</taxon>
        <taxon>Sporomusaceae</taxon>
        <taxon>Pelosinus</taxon>
    </lineage>
</organism>
<protein>
    <recommendedName>
        <fullName evidence="3">Cro/C1-type HTH DNA-binding domain-containing protein</fullName>
    </recommendedName>
</protein>
<reference evidence="2" key="1">
    <citation type="submission" date="2016-10" db="EMBL/GenBank/DDBJ databases">
        <authorList>
            <person name="Varghese N."/>
            <person name="Submissions S."/>
        </authorList>
    </citation>
    <scope>NUCLEOTIDE SEQUENCE [LARGE SCALE GENOMIC DNA]</scope>
    <source>
        <strain evidence="2">DSM 13327</strain>
    </source>
</reference>
<gene>
    <name evidence="1" type="ORF">SAMN04490355_101263</name>
</gene>
<dbReference type="EMBL" id="FOTS01000012">
    <property type="protein sequence ID" value="SFL65530.1"/>
    <property type="molecule type" value="Genomic_DNA"/>
</dbReference>
<sequence>MTIKERIKPLLDNQGMTIEELALRLNWSGNALHNKLSRDSLKYYDVEKILNVLGYNIDWNPK</sequence>
<dbReference type="InterPro" id="IPR010982">
    <property type="entry name" value="Lambda_DNA-bd_dom_sf"/>
</dbReference>
<dbReference type="RefSeq" id="WP_090935170.1">
    <property type="nucleotide sequence ID" value="NZ_FOTS01000012.1"/>
</dbReference>
<accession>A0A1I4JG41</accession>
<evidence type="ECO:0008006" key="3">
    <source>
        <dbReference type="Google" id="ProtNLM"/>
    </source>
</evidence>
<dbReference type="Gene3D" id="1.10.260.40">
    <property type="entry name" value="lambda repressor-like DNA-binding domains"/>
    <property type="match status" value="1"/>
</dbReference>
<dbReference type="CDD" id="cd00093">
    <property type="entry name" value="HTH_XRE"/>
    <property type="match status" value="1"/>
</dbReference>
<dbReference type="GO" id="GO:0003677">
    <property type="term" value="F:DNA binding"/>
    <property type="evidence" value="ECO:0007669"/>
    <property type="project" value="InterPro"/>
</dbReference>
<dbReference type="InterPro" id="IPR001387">
    <property type="entry name" value="Cro/C1-type_HTH"/>
</dbReference>